<keyword evidence="8" id="KW-1185">Reference proteome</keyword>
<dbReference type="PANTHER" id="PTHR42648">
    <property type="entry name" value="TRANSPOSASE, PUTATIVE-RELATED"/>
    <property type="match status" value="1"/>
</dbReference>
<dbReference type="InterPro" id="IPR036397">
    <property type="entry name" value="RNaseH_sf"/>
</dbReference>
<organism evidence="7 8">
    <name type="scientific">Araneus ventricosus</name>
    <name type="common">Orbweaver spider</name>
    <name type="synonym">Epeira ventricosa</name>
    <dbReference type="NCBI Taxonomy" id="182803"/>
    <lineage>
        <taxon>Eukaryota</taxon>
        <taxon>Metazoa</taxon>
        <taxon>Ecdysozoa</taxon>
        <taxon>Arthropoda</taxon>
        <taxon>Chelicerata</taxon>
        <taxon>Arachnida</taxon>
        <taxon>Araneae</taxon>
        <taxon>Araneomorphae</taxon>
        <taxon>Entelegynae</taxon>
        <taxon>Araneoidea</taxon>
        <taxon>Araneidae</taxon>
        <taxon>Araneus</taxon>
    </lineage>
</organism>
<keyword evidence="2" id="KW-0479">Metal-binding</keyword>
<keyword evidence="3" id="KW-0064">Aspartyl protease</keyword>
<dbReference type="GO" id="GO:0003676">
    <property type="term" value="F:nucleic acid binding"/>
    <property type="evidence" value="ECO:0007669"/>
    <property type="project" value="InterPro"/>
</dbReference>
<proteinExistence type="predicted"/>
<dbReference type="GO" id="GO:0008270">
    <property type="term" value="F:zinc ion binding"/>
    <property type="evidence" value="ECO:0007669"/>
    <property type="project" value="InterPro"/>
</dbReference>
<evidence type="ECO:0000256" key="1">
    <source>
        <dbReference type="ARBA" id="ARBA00022670"/>
    </source>
</evidence>
<evidence type="ECO:0000313" key="8">
    <source>
        <dbReference type="Proteomes" id="UP000499080"/>
    </source>
</evidence>
<dbReference type="InterPro" id="IPR036875">
    <property type="entry name" value="Znf_CCHC_sf"/>
</dbReference>
<dbReference type="CDD" id="cd09272">
    <property type="entry name" value="RNase_HI_RT_Ty1"/>
    <property type="match status" value="1"/>
</dbReference>
<dbReference type="PROSITE" id="PS50994">
    <property type="entry name" value="INTEGRASE"/>
    <property type="match status" value="1"/>
</dbReference>
<dbReference type="SUPFAM" id="SSF56672">
    <property type="entry name" value="DNA/RNA polymerases"/>
    <property type="match status" value="1"/>
</dbReference>
<evidence type="ECO:0000313" key="7">
    <source>
        <dbReference type="EMBL" id="GBN67382.1"/>
    </source>
</evidence>
<dbReference type="Gene3D" id="3.30.420.10">
    <property type="entry name" value="Ribonuclease H-like superfamily/Ribonuclease H"/>
    <property type="match status" value="1"/>
</dbReference>
<evidence type="ECO:0000259" key="6">
    <source>
        <dbReference type="PROSITE" id="PS50994"/>
    </source>
</evidence>
<name>A0A4Y2QVG5_ARAVE</name>
<dbReference type="InterPro" id="IPR039537">
    <property type="entry name" value="Retrotran_Ty1/copia-like"/>
</dbReference>
<evidence type="ECO:0000256" key="4">
    <source>
        <dbReference type="ARBA" id="ARBA00022801"/>
    </source>
</evidence>
<dbReference type="GO" id="GO:0004190">
    <property type="term" value="F:aspartic-type endopeptidase activity"/>
    <property type="evidence" value="ECO:0007669"/>
    <property type="project" value="UniProtKB-KW"/>
</dbReference>
<sequence>MDLAKVQIKPLAGESDWQVLKYRIKLILNCHAGALEVVQGTLVKPEILTAGAEDATRVQYEKELKDFQKANTNAMVVLTNSMTEETLQKVMRFESAREIWTELHKLFEASSENQLYNICMQFFQFKWNGNESIAAHLSKLKNLWNELNSGLQNKNLSTLPELLLNCKILDILPNEYISFKSSWLLLSDDKRTVDELTNQLCYEREFKNHEKDTANEQEALVVKDRKNKNTVPKHIVPNRKSITCNYCYKKGHWVKSCPKWIADGRPPKPNQNDKFLRKDGVTANMSLLALHEEAFSSEESCYDWFVDNGASKHITNNSNYFTNFEVFESPHGVTAANGKILPAIGKGTLKIVTKVKGEKQFKELKEVWLVPGISKNLFSVLATHDRNKNSKFESTSEECWLKINNKVVLYGTRNESGGLYKVHMEVLNPNNPIEVNLATSDNSLLQLYHEHELCEACIYGKAHRLSFGSRNNCSSPGELIFADVCGPFDKSFRRFQYFVVFKDQFTKFRYVFFLKQKSDVASALQEFLAYATNLGHIVKEVISDNGGEFDNKEVRMFLKKKGVVQRFTAPYTPEQNGGSERGNRTIVEMARTLKNSNPDVEFPPALWAELINTSVYILNRTGKSSVKNVSPYELWTGKKPRIKHLKIIGSVCYAHIPKQRRRKMDNKATKAFLIGYDGDENYRLWVQESNTVICSRDVRFNEKISTCGKVVHFPIRDENRMTSESEDQGKLEEKTDEISGNESVEEYTSVDSNSESNFRKLRDRESLRKPKCYEDYIMVAEAFIADFEEPMTFEEAIGCKQNRHWKCAMDVEMSSLIENETWTLKELPKNSKAIPCKWVYKIKKNPDGSIDKYKARLIAKGFTQRYGIDYEQTYSPVTKMATVLSILSIAAYERMHLTQFDVCSAFLYGKFDEAIYMQQPEGYSDGTDRVCKLKHSLYGLKQASRCWNKHFGEFLSELGFKTSETDPCLYIRDKDEKKLIACLYVDDGLVAATDLQESKKIIDDLNSRFKITTKQANYFLGLEILHFEDGSIRINQQAYAKRVLQKFHMEHSKPVSTPMLKESTNIEKSDEQSSKTFPYREAVGALMYLMMGTGPDLAYCVGVLSRHLENPSTEDWMTVKRILRYIAGSYDKRIVYKHKYKQLLLECYSDADFGGCKASGRSTSGIVILYSGGAISWFSQRQSVVATSTTEAEIITANECCREIIWLKRLFSSVTKLDGIPVLQVDNTAAIRLAQNPEFYRRTKHISIKHFFIREKVLEKELLVQQVSTEDQIADMMTKPLFKPRLITLCSKI</sequence>
<dbReference type="Proteomes" id="UP000499080">
    <property type="component" value="Unassembled WGS sequence"/>
</dbReference>
<keyword evidence="1" id="KW-0645">Protease</keyword>
<evidence type="ECO:0000256" key="5">
    <source>
        <dbReference type="SAM" id="MobiDB-lite"/>
    </source>
</evidence>
<dbReference type="InterPro" id="IPR054722">
    <property type="entry name" value="PolX-like_BBD"/>
</dbReference>
<dbReference type="GO" id="GO:0015074">
    <property type="term" value="P:DNA integration"/>
    <property type="evidence" value="ECO:0007669"/>
    <property type="project" value="InterPro"/>
</dbReference>
<dbReference type="Pfam" id="PF14223">
    <property type="entry name" value="Retrotran_gag_2"/>
    <property type="match status" value="1"/>
</dbReference>
<dbReference type="InterPro" id="IPR001584">
    <property type="entry name" value="Integrase_cat-core"/>
</dbReference>
<dbReference type="Pfam" id="PF25597">
    <property type="entry name" value="SH3_retrovirus"/>
    <property type="match status" value="1"/>
</dbReference>
<gene>
    <name evidence="7" type="primary">POLX_857</name>
    <name evidence="7" type="ORF">AVEN_149575_1</name>
</gene>
<accession>A0A4Y2QVG5</accession>
<dbReference type="PANTHER" id="PTHR42648:SF24">
    <property type="entry name" value="INTEGRASE CATALYTIC DOMAIN-CONTAINING PROTEIN"/>
    <property type="match status" value="1"/>
</dbReference>
<dbReference type="Pfam" id="PF07727">
    <property type="entry name" value="RVT_2"/>
    <property type="match status" value="1"/>
</dbReference>
<dbReference type="InterPro" id="IPR012337">
    <property type="entry name" value="RNaseH-like_sf"/>
</dbReference>
<dbReference type="SUPFAM" id="SSF57756">
    <property type="entry name" value="Retrovirus zinc finger-like domains"/>
    <property type="match status" value="1"/>
</dbReference>
<dbReference type="Pfam" id="PF22936">
    <property type="entry name" value="Pol_BBD"/>
    <property type="match status" value="1"/>
</dbReference>
<dbReference type="OrthoDB" id="6434337at2759"/>
<dbReference type="GO" id="GO:0006508">
    <property type="term" value="P:proteolysis"/>
    <property type="evidence" value="ECO:0007669"/>
    <property type="project" value="UniProtKB-KW"/>
</dbReference>
<evidence type="ECO:0000256" key="3">
    <source>
        <dbReference type="ARBA" id="ARBA00022750"/>
    </source>
</evidence>
<feature type="compositionally biased region" description="Basic and acidic residues" evidence="5">
    <location>
        <begin position="718"/>
        <end position="737"/>
    </location>
</feature>
<dbReference type="InterPro" id="IPR013103">
    <property type="entry name" value="RVT_2"/>
</dbReference>
<dbReference type="GO" id="GO:0071897">
    <property type="term" value="P:DNA biosynthetic process"/>
    <property type="evidence" value="ECO:0007669"/>
    <property type="project" value="UniProtKB-ARBA"/>
</dbReference>
<feature type="domain" description="Integrase catalytic" evidence="6">
    <location>
        <begin position="472"/>
        <end position="639"/>
    </location>
</feature>
<dbReference type="SUPFAM" id="SSF53098">
    <property type="entry name" value="Ribonuclease H-like"/>
    <property type="match status" value="1"/>
</dbReference>
<dbReference type="GO" id="GO:0042575">
    <property type="term" value="C:DNA polymerase complex"/>
    <property type="evidence" value="ECO:0007669"/>
    <property type="project" value="UniProtKB-ARBA"/>
</dbReference>
<feature type="region of interest" description="Disordered" evidence="5">
    <location>
        <begin position="718"/>
        <end position="751"/>
    </location>
</feature>
<dbReference type="Pfam" id="PF00665">
    <property type="entry name" value="rve"/>
    <property type="match status" value="1"/>
</dbReference>
<dbReference type="Gene3D" id="4.10.60.10">
    <property type="entry name" value="Zinc finger, CCHC-type"/>
    <property type="match status" value="1"/>
</dbReference>
<reference evidence="7 8" key="1">
    <citation type="journal article" date="2019" name="Sci. Rep.">
        <title>Orb-weaving spider Araneus ventricosus genome elucidates the spidroin gene catalogue.</title>
        <authorList>
            <person name="Kono N."/>
            <person name="Nakamura H."/>
            <person name="Ohtoshi R."/>
            <person name="Moran D.A.P."/>
            <person name="Shinohara A."/>
            <person name="Yoshida Y."/>
            <person name="Fujiwara M."/>
            <person name="Mori M."/>
            <person name="Tomita M."/>
            <person name="Arakawa K."/>
        </authorList>
    </citation>
    <scope>NUCLEOTIDE SEQUENCE [LARGE SCALE GENOMIC DNA]</scope>
</reference>
<comment type="caution">
    <text evidence="7">The sequence shown here is derived from an EMBL/GenBank/DDBJ whole genome shotgun (WGS) entry which is preliminary data.</text>
</comment>
<protein>
    <submittedName>
        <fullName evidence="7">Retrovirus-related Pol polyprotein from transposon TNT 1-94</fullName>
    </submittedName>
</protein>
<dbReference type="InterPro" id="IPR043502">
    <property type="entry name" value="DNA/RNA_pol_sf"/>
</dbReference>
<dbReference type="EMBL" id="BGPR01014944">
    <property type="protein sequence ID" value="GBN67382.1"/>
    <property type="molecule type" value="Genomic_DNA"/>
</dbReference>
<evidence type="ECO:0000256" key="2">
    <source>
        <dbReference type="ARBA" id="ARBA00022723"/>
    </source>
</evidence>
<dbReference type="InterPro" id="IPR057670">
    <property type="entry name" value="SH3_retrovirus"/>
</dbReference>
<keyword evidence="4" id="KW-0378">Hydrolase</keyword>